<accession>A0ABR6PRD9</accession>
<dbReference type="SMART" id="SM00028">
    <property type="entry name" value="TPR"/>
    <property type="match status" value="1"/>
</dbReference>
<evidence type="ECO:0000256" key="4">
    <source>
        <dbReference type="SAM" id="SignalP"/>
    </source>
</evidence>
<evidence type="ECO:0000256" key="1">
    <source>
        <dbReference type="ARBA" id="ARBA00004370"/>
    </source>
</evidence>
<dbReference type="Pfam" id="PF00144">
    <property type="entry name" value="Beta-lactamase"/>
    <property type="match status" value="1"/>
</dbReference>
<evidence type="ECO:0000256" key="3">
    <source>
        <dbReference type="PROSITE-ProRule" id="PRU00339"/>
    </source>
</evidence>
<dbReference type="Proteomes" id="UP000541583">
    <property type="component" value="Unassembled WGS sequence"/>
</dbReference>
<dbReference type="EMBL" id="JACHCB010000017">
    <property type="protein sequence ID" value="MBB6112337.1"/>
    <property type="molecule type" value="Genomic_DNA"/>
</dbReference>
<dbReference type="Gene3D" id="1.25.40.10">
    <property type="entry name" value="Tetratricopeptide repeat domain"/>
    <property type="match status" value="1"/>
</dbReference>
<evidence type="ECO:0000256" key="2">
    <source>
        <dbReference type="ARBA" id="ARBA00023136"/>
    </source>
</evidence>
<dbReference type="PANTHER" id="PTHR46825">
    <property type="entry name" value="D-ALANYL-D-ALANINE-CARBOXYPEPTIDASE/ENDOPEPTIDASE AMPH"/>
    <property type="match status" value="1"/>
</dbReference>
<evidence type="ECO:0000259" key="5">
    <source>
        <dbReference type="Pfam" id="PF00144"/>
    </source>
</evidence>
<feature type="domain" description="Beta-lactamase-related" evidence="5">
    <location>
        <begin position="41"/>
        <end position="357"/>
    </location>
</feature>
<proteinExistence type="predicted"/>
<organism evidence="6 7">
    <name type="scientific">Mucilaginibacter lappiensis</name>
    <dbReference type="NCBI Taxonomy" id="354630"/>
    <lineage>
        <taxon>Bacteria</taxon>
        <taxon>Pseudomonadati</taxon>
        <taxon>Bacteroidota</taxon>
        <taxon>Sphingobacteriia</taxon>
        <taxon>Sphingobacteriales</taxon>
        <taxon>Sphingobacteriaceae</taxon>
        <taxon>Mucilaginibacter</taxon>
    </lineage>
</organism>
<dbReference type="RefSeq" id="WP_076377311.1">
    <property type="nucleotide sequence ID" value="NZ_FTMG01000017.1"/>
</dbReference>
<dbReference type="InterPro" id="IPR001466">
    <property type="entry name" value="Beta-lactam-related"/>
</dbReference>
<keyword evidence="7" id="KW-1185">Reference proteome</keyword>
<dbReference type="PROSITE" id="PS50005">
    <property type="entry name" value="TPR"/>
    <property type="match status" value="1"/>
</dbReference>
<keyword evidence="2" id="KW-0472">Membrane</keyword>
<dbReference type="PROSITE" id="PS50293">
    <property type="entry name" value="TPR_REGION"/>
    <property type="match status" value="1"/>
</dbReference>
<feature type="chain" id="PRO_5046148570" evidence="4">
    <location>
        <begin position="20"/>
        <end position="501"/>
    </location>
</feature>
<dbReference type="PANTHER" id="PTHR46825:SF11">
    <property type="entry name" value="PENICILLIN-BINDING PROTEIN 4"/>
    <property type="match status" value="1"/>
</dbReference>
<evidence type="ECO:0000313" key="6">
    <source>
        <dbReference type="EMBL" id="MBB6112337.1"/>
    </source>
</evidence>
<name>A0ABR6PRD9_9SPHI</name>
<keyword evidence="3" id="KW-0802">TPR repeat</keyword>
<evidence type="ECO:0000313" key="7">
    <source>
        <dbReference type="Proteomes" id="UP000541583"/>
    </source>
</evidence>
<feature type="repeat" description="TPR" evidence="3">
    <location>
        <begin position="451"/>
        <end position="484"/>
    </location>
</feature>
<protein>
    <submittedName>
        <fullName evidence="6">CubicO group peptidase (Beta-lactamase class C family)</fullName>
    </submittedName>
</protein>
<feature type="signal peptide" evidence="4">
    <location>
        <begin position="1"/>
        <end position="19"/>
    </location>
</feature>
<comment type="subcellular location">
    <subcellularLocation>
        <location evidence="1">Membrane</location>
    </subcellularLocation>
</comment>
<dbReference type="InterPro" id="IPR050491">
    <property type="entry name" value="AmpC-like"/>
</dbReference>
<reference evidence="6 7" key="1">
    <citation type="submission" date="2020-08" db="EMBL/GenBank/DDBJ databases">
        <title>Genomic Encyclopedia of Type Strains, Phase IV (KMG-V): Genome sequencing to study the core and pangenomes of soil and plant-associated prokaryotes.</title>
        <authorList>
            <person name="Whitman W."/>
        </authorList>
    </citation>
    <scope>NUCLEOTIDE SEQUENCE [LARGE SCALE GENOMIC DNA]</scope>
    <source>
        <strain evidence="6 7">ANJLi2</strain>
    </source>
</reference>
<dbReference type="Gene3D" id="3.40.710.10">
    <property type="entry name" value="DD-peptidase/beta-lactamase superfamily"/>
    <property type="match status" value="1"/>
</dbReference>
<dbReference type="InterPro" id="IPR011990">
    <property type="entry name" value="TPR-like_helical_dom_sf"/>
</dbReference>
<keyword evidence="4" id="KW-0732">Signal</keyword>
<dbReference type="SUPFAM" id="SSF56601">
    <property type="entry name" value="beta-lactamase/transpeptidase-like"/>
    <property type="match status" value="1"/>
</dbReference>
<comment type="caution">
    <text evidence="6">The sequence shown here is derived from an EMBL/GenBank/DDBJ whole genome shotgun (WGS) entry which is preliminary data.</text>
</comment>
<sequence>MKKFLFLILTTVVYSYANAQALSKRLDSLFNGQFTAGQINGNVLVADHGKVIYKKSFGYADIANKILNTDHSAFFLASVSKTITSTAVLQLVQKKKIQLNEPYKKYFPNFPYADVTIKNLLSHTSGLPRDMEDVFDTVLKVQPQKKFGYHDIIPALQQYPKPLAFKPGDQYSYSNINYNLLALLVEKTSNMPFDAYLKKYIFTPAGMTETYLSSPQLPQKSDVTHRYLYPKHYSPHLKLTDSIPEIANIYKNYTIFWGQGNVISTTTDLLKFDQALYNNKLVSAKILDEAFKPTILNNKQEVVAGGGVSYGLGWFILKVKPSEKIVLHTGAIQGLRSVFIRNLTKQQTVIILDNAQSGTNFITASNAISILDNTPQEKVKISVADKYAKILFESGSDVAASRLIQMQADTVHYRYSAHEMDFIANELLNDSYTDKALEALKVNLLLNPTNPDMYNSYGKALNKAGKKTEAILIYKRALKLKPDNKEAQEALSKLEKDSSHN</sequence>
<dbReference type="InterPro" id="IPR012338">
    <property type="entry name" value="Beta-lactam/transpept-like"/>
</dbReference>
<dbReference type="InterPro" id="IPR019734">
    <property type="entry name" value="TPR_rpt"/>
</dbReference>
<gene>
    <name evidence="6" type="ORF">HDF23_005112</name>
</gene>
<dbReference type="SUPFAM" id="SSF48452">
    <property type="entry name" value="TPR-like"/>
    <property type="match status" value="1"/>
</dbReference>